<evidence type="ECO:0000313" key="3">
    <source>
        <dbReference type="EMBL" id="TDL24478.1"/>
    </source>
</evidence>
<evidence type="ECO:0000313" key="4">
    <source>
        <dbReference type="Proteomes" id="UP000294933"/>
    </source>
</evidence>
<keyword evidence="1" id="KW-0677">Repeat</keyword>
<dbReference type="InterPro" id="IPR056884">
    <property type="entry name" value="NPHP3-like_N"/>
</dbReference>
<dbReference type="EMBL" id="ML170166">
    <property type="protein sequence ID" value="TDL24478.1"/>
    <property type="molecule type" value="Genomic_DNA"/>
</dbReference>
<dbReference type="Gene3D" id="3.40.50.300">
    <property type="entry name" value="P-loop containing nucleotide triphosphate hydrolases"/>
    <property type="match status" value="1"/>
</dbReference>
<accession>A0A4Y7QB68</accession>
<dbReference type="PANTHER" id="PTHR10039">
    <property type="entry name" value="AMELOGENIN"/>
    <property type="match status" value="1"/>
</dbReference>
<dbReference type="VEuPathDB" id="FungiDB:BD410DRAFT_838010"/>
<evidence type="ECO:0000259" key="2">
    <source>
        <dbReference type="PROSITE" id="PS50837"/>
    </source>
</evidence>
<dbReference type="PANTHER" id="PTHR10039:SF14">
    <property type="entry name" value="NACHT DOMAIN-CONTAINING PROTEIN"/>
    <property type="match status" value="1"/>
</dbReference>
<reference evidence="3 4" key="1">
    <citation type="submission" date="2018-06" db="EMBL/GenBank/DDBJ databases">
        <title>A transcriptomic atlas of mushroom development highlights an independent origin of complex multicellularity.</title>
        <authorList>
            <consortium name="DOE Joint Genome Institute"/>
            <person name="Krizsan K."/>
            <person name="Almasi E."/>
            <person name="Merenyi Z."/>
            <person name="Sahu N."/>
            <person name="Viragh M."/>
            <person name="Koszo T."/>
            <person name="Mondo S."/>
            <person name="Kiss B."/>
            <person name="Balint B."/>
            <person name="Kues U."/>
            <person name="Barry K."/>
            <person name="Hegedus J.C."/>
            <person name="Henrissat B."/>
            <person name="Johnson J."/>
            <person name="Lipzen A."/>
            <person name="Ohm R."/>
            <person name="Nagy I."/>
            <person name="Pangilinan J."/>
            <person name="Yan J."/>
            <person name="Xiong Y."/>
            <person name="Grigoriev I.V."/>
            <person name="Hibbett D.S."/>
            <person name="Nagy L.G."/>
        </authorList>
    </citation>
    <scope>NUCLEOTIDE SEQUENCE [LARGE SCALE GENOMIC DNA]</scope>
    <source>
        <strain evidence="3 4">SZMC22713</strain>
    </source>
</reference>
<gene>
    <name evidence="3" type="ORF">BD410DRAFT_838010</name>
</gene>
<sequence length="686" mass="78110">MPLPLEPAPLEGKHPITNVRYRYQVAIANSDKKTDDLVVSSGNDEGYSTTWLIKQCPSQHYEIKSVEHGSLAMCEDPSPSGTRYVYGSQDPPINQLWVIQWIGEHVFTRVTYLYQELSSIKEYLCRIKKPGDLNLCWKSGSEHLSPIVLDTYRNDKSFHWTINPEFLQQPIASGSNFVIETVNVDQDSVDRFKKFCDRTVAGAAFNSQERYPAPECLENTRITVRDEIAKWHSETDGRSICWLKGPAGAGKSSIAQTVAQELHSDGKLAASFFFRRGHARRSNITDFIPTMASQLAEAVLPTRNLMIEAFHREPSIPEQTYRDQFLKLIVDPLHHLLKECGSSRVIVVDALDECSEKGLVEELLKAFIVARPPLRVFLTSRDDGDINRTFRDPAIKDKTYCLDLNYFDSSDDIRAFFRTQFSTMYLKEALSRFCVPKPWPSDKDLDRLVRLSCGLFVYASTVVRVVDEDKGNDPRGKLDQALKNPPGLDSLYQQVLSAEANEYFHRVMGIIILSSTPVSVVDVGRLLQLEPIIVSKTLTRLHSILMIPDDITEPVQVLHTSLRDHMTHQEQAKTFFIEPLEHNRLILIDCLRVMTQKGEGGVPLIASHHYAWRGWGYHLKQVVVNEHRSKKKFCNGLIESLADFAVNWNLWAKYVEETTTTRLTMSYLWDCLSIVKVCGPLVVFRT</sequence>
<feature type="domain" description="NACHT" evidence="2">
    <location>
        <begin position="239"/>
        <end position="387"/>
    </location>
</feature>
<dbReference type="InterPro" id="IPR007111">
    <property type="entry name" value="NACHT_NTPase"/>
</dbReference>
<protein>
    <recommendedName>
        <fullName evidence="2">NACHT domain-containing protein</fullName>
    </recommendedName>
</protein>
<dbReference type="AlphaFoldDB" id="A0A4Y7QB68"/>
<proteinExistence type="predicted"/>
<keyword evidence="4" id="KW-1185">Reference proteome</keyword>
<dbReference type="SUPFAM" id="SSF52540">
    <property type="entry name" value="P-loop containing nucleoside triphosphate hydrolases"/>
    <property type="match status" value="1"/>
</dbReference>
<organism evidence="3 4">
    <name type="scientific">Rickenella mellea</name>
    <dbReference type="NCBI Taxonomy" id="50990"/>
    <lineage>
        <taxon>Eukaryota</taxon>
        <taxon>Fungi</taxon>
        <taxon>Dikarya</taxon>
        <taxon>Basidiomycota</taxon>
        <taxon>Agaricomycotina</taxon>
        <taxon>Agaricomycetes</taxon>
        <taxon>Hymenochaetales</taxon>
        <taxon>Rickenellaceae</taxon>
        <taxon>Rickenella</taxon>
    </lineage>
</organism>
<dbReference type="Pfam" id="PF24883">
    <property type="entry name" value="NPHP3_N"/>
    <property type="match status" value="1"/>
</dbReference>
<evidence type="ECO:0000256" key="1">
    <source>
        <dbReference type="ARBA" id="ARBA00022737"/>
    </source>
</evidence>
<dbReference type="InterPro" id="IPR027417">
    <property type="entry name" value="P-loop_NTPase"/>
</dbReference>
<name>A0A4Y7QB68_9AGAM</name>
<dbReference type="OrthoDB" id="5967843at2759"/>
<dbReference type="STRING" id="50990.A0A4Y7QB68"/>
<dbReference type="PROSITE" id="PS50837">
    <property type="entry name" value="NACHT"/>
    <property type="match status" value="1"/>
</dbReference>
<dbReference type="Proteomes" id="UP000294933">
    <property type="component" value="Unassembled WGS sequence"/>
</dbReference>